<dbReference type="RefSeq" id="WP_112143570.1">
    <property type="nucleotide sequence ID" value="NZ_PGTO01000004.1"/>
</dbReference>
<dbReference type="Proteomes" id="UP000251075">
    <property type="component" value="Unassembled WGS sequence"/>
</dbReference>
<sequence length="66" mass="7506">MANRRYEPPPAGAIYYNIREAAYLLRCGRDCIESQIKAGRLKARLVGRQYLIPASEFPEVRHVDAA</sequence>
<organism evidence="2 3">
    <name type="scientific">Paramagnetospirillum kuznetsovii</name>
    <dbReference type="NCBI Taxonomy" id="2053833"/>
    <lineage>
        <taxon>Bacteria</taxon>
        <taxon>Pseudomonadati</taxon>
        <taxon>Pseudomonadota</taxon>
        <taxon>Alphaproteobacteria</taxon>
        <taxon>Rhodospirillales</taxon>
        <taxon>Magnetospirillaceae</taxon>
        <taxon>Paramagnetospirillum</taxon>
    </lineage>
</organism>
<dbReference type="InterPro" id="IPR010093">
    <property type="entry name" value="SinI_DNA-bd"/>
</dbReference>
<dbReference type="InterPro" id="IPR041657">
    <property type="entry name" value="HTH_17"/>
</dbReference>
<dbReference type="NCBIfam" id="TIGR01764">
    <property type="entry name" value="excise"/>
    <property type="match status" value="1"/>
</dbReference>
<name>A0A364P007_9PROT</name>
<dbReference type="GO" id="GO:0003677">
    <property type="term" value="F:DNA binding"/>
    <property type="evidence" value="ECO:0007669"/>
    <property type="project" value="InterPro"/>
</dbReference>
<feature type="domain" description="Helix-turn-helix" evidence="1">
    <location>
        <begin position="15"/>
        <end position="57"/>
    </location>
</feature>
<dbReference type="EMBL" id="PGTO01000004">
    <property type="protein sequence ID" value="RAU22678.1"/>
    <property type="molecule type" value="Genomic_DNA"/>
</dbReference>
<evidence type="ECO:0000313" key="2">
    <source>
        <dbReference type="EMBL" id="RAU22678.1"/>
    </source>
</evidence>
<proteinExistence type="predicted"/>
<evidence type="ECO:0000259" key="1">
    <source>
        <dbReference type="Pfam" id="PF12728"/>
    </source>
</evidence>
<keyword evidence="3" id="KW-1185">Reference proteome</keyword>
<evidence type="ECO:0000313" key="3">
    <source>
        <dbReference type="Proteomes" id="UP000251075"/>
    </source>
</evidence>
<dbReference type="OrthoDB" id="7867776at2"/>
<protein>
    <recommendedName>
        <fullName evidence="1">Helix-turn-helix domain-containing protein</fullName>
    </recommendedName>
</protein>
<comment type="caution">
    <text evidence="2">The sequence shown here is derived from an EMBL/GenBank/DDBJ whole genome shotgun (WGS) entry which is preliminary data.</text>
</comment>
<accession>A0A364P007</accession>
<gene>
    <name evidence="2" type="ORF">CU669_08375</name>
</gene>
<reference evidence="2 3" key="1">
    <citation type="submission" date="2017-11" db="EMBL/GenBank/DDBJ databases">
        <title>Draft genome sequence of magnetotactic bacterium Magnetospirillum kuznetsovii LBB-42.</title>
        <authorList>
            <person name="Grouzdev D.S."/>
            <person name="Rysina M.S."/>
            <person name="Baslerov R.V."/>
            <person name="Koziaeva V."/>
        </authorList>
    </citation>
    <scope>NUCLEOTIDE SEQUENCE [LARGE SCALE GENOMIC DNA]</scope>
    <source>
        <strain evidence="2 3">LBB-42</strain>
    </source>
</reference>
<dbReference type="Pfam" id="PF12728">
    <property type="entry name" value="HTH_17"/>
    <property type="match status" value="1"/>
</dbReference>
<dbReference type="AlphaFoldDB" id="A0A364P007"/>